<dbReference type="CDD" id="cd00299">
    <property type="entry name" value="GST_C_family"/>
    <property type="match status" value="1"/>
</dbReference>
<dbReference type="Pfam" id="PF13409">
    <property type="entry name" value="GST_N_2"/>
    <property type="match status" value="1"/>
</dbReference>
<dbReference type="EMBL" id="ML178865">
    <property type="protein sequence ID" value="TFK96198.1"/>
    <property type="molecule type" value="Genomic_DNA"/>
</dbReference>
<proteinExistence type="predicted"/>
<dbReference type="GO" id="GO:0005737">
    <property type="term" value="C:cytoplasm"/>
    <property type="evidence" value="ECO:0007669"/>
    <property type="project" value="TreeGrafter"/>
</dbReference>
<dbReference type="OrthoDB" id="202840at2759"/>
<dbReference type="CDD" id="cd00570">
    <property type="entry name" value="GST_N_family"/>
    <property type="match status" value="1"/>
</dbReference>
<dbReference type="PROSITE" id="PS50404">
    <property type="entry name" value="GST_NTER"/>
    <property type="match status" value="1"/>
</dbReference>
<dbReference type="InterPro" id="IPR036282">
    <property type="entry name" value="Glutathione-S-Trfase_C_sf"/>
</dbReference>
<feature type="domain" description="GST N-terminal" evidence="1">
    <location>
        <begin position="2"/>
        <end position="98"/>
    </location>
</feature>
<dbReference type="InterPro" id="IPR004045">
    <property type="entry name" value="Glutathione_S-Trfase_N"/>
</dbReference>
<dbReference type="PROSITE" id="PS00195">
    <property type="entry name" value="GLUTAREDOXIN_1"/>
    <property type="match status" value="1"/>
</dbReference>
<feature type="domain" description="GST C-terminal" evidence="2">
    <location>
        <begin position="109"/>
        <end position="254"/>
    </location>
</feature>
<dbReference type="SFLD" id="SFLDG00358">
    <property type="entry name" value="Main_(cytGST)"/>
    <property type="match status" value="1"/>
</dbReference>
<dbReference type="PANTHER" id="PTHR43968:SF6">
    <property type="entry name" value="GLUTATHIONE S-TRANSFERASE OMEGA"/>
    <property type="match status" value="1"/>
</dbReference>
<keyword evidence="4" id="KW-1185">Reference proteome</keyword>
<organism evidence="3 4">
    <name type="scientific">Pterulicium gracile</name>
    <dbReference type="NCBI Taxonomy" id="1884261"/>
    <lineage>
        <taxon>Eukaryota</taxon>
        <taxon>Fungi</taxon>
        <taxon>Dikarya</taxon>
        <taxon>Basidiomycota</taxon>
        <taxon>Agaricomycotina</taxon>
        <taxon>Agaricomycetes</taxon>
        <taxon>Agaricomycetidae</taxon>
        <taxon>Agaricales</taxon>
        <taxon>Pleurotineae</taxon>
        <taxon>Pterulaceae</taxon>
        <taxon>Pterulicium</taxon>
    </lineage>
</organism>
<evidence type="ECO:0000259" key="1">
    <source>
        <dbReference type="PROSITE" id="PS50404"/>
    </source>
</evidence>
<dbReference type="PROSITE" id="PS50405">
    <property type="entry name" value="GST_CTER"/>
    <property type="match status" value="1"/>
</dbReference>
<dbReference type="STRING" id="1884261.A0A5C3Q7K9"/>
<dbReference type="Gene3D" id="1.20.1050.10">
    <property type="match status" value="1"/>
</dbReference>
<gene>
    <name evidence="3" type="ORF">BDV98DRAFT_555597</name>
</gene>
<accession>A0A5C3Q7K9</accession>
<dbReference type="AlphaFoldDB" id="A0A5C3Q7K9"/>
<name>A0A5C3Q7K9_9AGAR</name>
<evidence type="ECO:0000259" key="2">
    <source>
        <dbReference type="PROSITE" id="PS50405"/>
    </source>
</evidence>
<evidence type="ECO:0000313" key="3">
    <source>
        <dbReference type="EMBL" id="TFK96198.1"/>
    </source>
</evidence>
<dbReference type="InterPro" id="IPR011767">
    <property type="entry name" value="GLR_AS"/>
</dbReference>
<evidence type="ECO:0008006" key="5">
    <source>
        <dbReference type="Google" id="ProtNLM"/>
    </source>
</evidence>
<dbReference type="InterPro" id="IPR010987">
    <property type="entry name" value="Glutathione-S-Trfase_C-like"/>
</dbReference>
<dbReference type="Gene3D" id="3.40.30.10">
    <property type="entry name" value="Glutaredoxin"/>
    <property type="match status" value="1"/>
</dbReference>
<dbReference type="InterPro" id="IPR040079">
    <property type="entry name" value="Glutathione_S-Trfase"/>
</dbReference>
<dbReference type="InterPro" id="IPR050983">
    <property type="entry name" value="GST_Omega/HSP26"/>
</dbReference>
<protein>
    <recommendedName>
        <fullName evidence="5">Thioredoxin-like protein</fullName>
    </recommendedName>
</protein>
<sequence length="254" mass="27920">MPGIALYLAKHCPFCHRVELVAEELGVPVVKNYIDLSAKPHWYTQQVHAESKVPALAYGGSITPGINSDPQPPSAGSIILTESSLICEFLSDITSFQNPKFSTILPPSNPLVRYRIRSFVDSISASLLPAFMGFLRMGKPADGILAGVEKLQDNIVATGGKKESGYAVGGGFTLADAVVVPFLARMEVTFSNDIGTYPEGEGKKLWETLTTDPKYEVFQGYWGRIKELKSFQKTFDRESVTATFTEKYKDRKAQ</sequence>
<dbReference type="SUPFAM" id="SSF52833">
    <property type="entry name" value="Thioredoxin-like"/>
    <property type="match status" value="1"/>
</dbReference>
<reference evidence="3 4" key="1">
    <citation type="journal article" date="2019" name="Nat. Ecol. Evol.">
        <title>Megaphylogeny resolves global patterns of mushroom evolution.</title>
        <authorList>
            <person name="Varga T."/>
            <person name="Krizsan K."/>
            <person name="Foldi C."/>
            <person name="Dima B."/>
            <person name="Sanchez-Garcia M."/>
            <person name="Sanchez-Ramirez S."/>
            <person name="Szollosi G.J."/>
            <person name="Szarkandi J.G."/>
            <person name="Papp V."/>
            <person name="Albert L."/>
            <person name="Andreopoulos W."/>
            <person name="Angelini C."/>
            <person name="Antonin V."/>
            <person name="Barry K.W."/>
            <person name="Bougher N.L."/>
            <person name="Buchanan P."/>
            <person name="Buyck B."/>
            <person name="Bense V."/>
            <person name="Catcheside P."/>
            <person name="Chovatia M."/>
            <person name="Cooper J."/>
            <person name="Damon W."/>
            <person name="Desjardin D."/>
            <person name="Finy P."/>
            <person name="Geml J."/>
            <person name="Haridas S."/>
            <person name="Hughes K."/>
            <person name="Justo A."/>
            <person name="Karasinski D."/>
            <person name="Kautmanova I."/>
            <person name="Kiss B."/>
            <person name="Kocsube S."/>
            <person name="Kotiranta H."/>
            <person name="LaButti K.M."/>
            <person name="Lechner B.E."/>
            <person name="Liimatainen K."/>
            <person name="Lipzen A."/>
            <person name="Lukacs Z."/>
            <person name="Mihaltcheva S."/>
            <person name="Morgado L.N."/>
            <person name="Niskanen T."/>
            <person name="Noordeloos M.E."/>
            <person name="Ohm R.A."/>
            <person name="Ortiz-Santana B."/>
            <person name="Ovrebo C."/>
            <person name="Racz N."/>
            <person name="Riley R."/>
            <person name="Savchenko A."/>
            <person name="Shiryaev A."/>
            <person name="Soop K."/>
            <person name="Spirin V."/>
            <person name="Szebenyi C."/>
            <person name="Tomsovsky M."/>
            <person name="Tulloss R.E."/>
            <person name="Uehling J."/>
            <person name="Grigoriev I.V."/>
            <person name="Vagvolgyi C."/>
            <person name="Papp T."/>
            <person name="Martin F.M."/>
            <person name="Miettinen O."/>
            <person name="Hibbett D.S."/>
            <person name="Nagy L.G."/>
        </authorList>
    </citation>
    <scope>NUCLEOTIDE SEQUENCE [LARGE SCALE GENOMIC DNA]</scope>
    <source>
        <strain evidence="3 4">CBS 309.79</strain>
    </source>
</reference>
<evidence type="ECO:0000313" key="4">
    <source>
        <dbReference type="Proteomes" id="UP000305067"/>
    </source>
</evidence>
<dbReference type="SUPFAM" id="SSF47616">
    <property type="entry name" value="GST C-terminal domain-like"/>
    <property type="match status" value="1"/>
</dbReference>
<dbReference type="InterPro" id="IPR036249">
    <property type="entry name" value="Thioredoxin-like_sf"/>
</dbReference>
<dbReference type="SFLD" id="SFLDS00019">
    <property type="entry name" value="Glutathione_Transferase_(cytos"/>
    <property type="match status" value="1"/>
</dbReference>
<dbReference type="Proteomes" id="UP000305067">
    <property type="component" value="Unassembled WGS sequence"/>
</dbReference>
<dbReference type="PANTHER" id="PTHR43968">
    <property type="match status" value="1"/>
</dbReference>